<dbReference type="RefSeq" id="WP_073073098.1">
    <property type="nucleotide sequence ID" value="NZ_FQXN01000004.1"/>
</dbReference>
<gene>
    <name evidence="1" type="ORF">SAMN02745199_1132</name>
</gene>
<sequence>MRKLVFGLLIIIAVSAFPFFIGVEAVNIPPVTLTASPSMLTLNARADLGMLYVTLPVAEVYADGSYYINENFDANFLLNNLNVGLAIRPKLPLIPLYVRVAADLPLLNFITTQTFSTLDLKLGLGFKLLFFAVEGGMVARFDSSMNIDFGNIFYFAVGGAL</sequence>
<keyword evidence="2" id="KW-1185">Reference proteome</keyword>
<protein>
    <recommendedName>
        <fullName evidence="3">Outer membrane protein beta-barrel domain-containing protein</fullName>
    </recommendedName>
</protein>
<organism evidence="1 2">
    <name type="scientific">Thermosipho atlanticus DSM 15807</name>
    <dbReference type="NCBI Taxonomy" id="1123380"/>
    <lineage>
        <taxon>Bacteria</taxon>
        <taxon>Thermotogati</taxon>
        <taxon>Thermotogota</taxon>
        <taxon>Thermotogae</taxon>
        <taxon>Thermotogales</taxon>
        <taxon>Fervidobacteriaceae</taxon>
        <taxon>Thermosipho</taxon>
    </lineage>
</organism>
<dbReference type="OrthoDB" id="49657at2"/>
<reference evidence="2" key="1">
    <citation type="submission" date="2016-11" db="EMBL/GenBank/DDBJ databases">
        <authorList>
            <person name="Varghese N."/>
            <person name="Submissions S."/>
        </authorList>
    </citation>
    <scope>NUCLEOTIDE SEQUENCE [LARGE SCALE GENOMIC DNA]</scope>
    <source>
        <strain evidence="2">DSM 15807</strain>
    </source>
</reference>
<dbReference type="Proteomes" id="UP000242592">
    <property type="component" value="Unassembled WGS sequence"/>
</dbReference>
<dbReference type="EMBL" id="FQXN01000004">
    <property type="protein sequence ID" value="SHH44917.1"/>
    <property type="molecule type" value="Genomic_DNA"/>
</dbReference>
<evidence type="ECO:0000313" key="2">
    <source>
        <dbReference type="Proteomes" id="UP000242592"/>
    </source>
</evidence>
<name>A0A1M5T2E2_9BACT</name>
<evidence type="ECO:0000313" key="1">
    <source>
        <dbReference type="EMBL" id="SHH44917.1"/>
    </source>
</evidence>
<accession>A0A1M5T2E2</accession>
<dbReference type="AlphaFoldDB" id="A0A1M5T2E2"/>
<proteinExistence type="predicted"/>
<dbReference type="STRING" id="1123380.SAMN02745199_1132"/>
<evidence type="ECO:0008006" key="3">
    <source>
        <dbReference type="Google" id="ProtNLM"/>
    </source>
</evidence>